<dbReference type="EMBL" id="CP047129">
    <property type="protein sequence ID" value="QHB63235.1"/>
    <property type="molecule type" value="Genomic_DNA"/>
</dbReference>
<evidence type="ECO:0000256" key="3">
    <source>
        <dbReference type="ARBA" id="ARBA00022722"/>
    </source>
</evidence>
<feature type="binding site" evidence="9">
    <location>
        <position position="8"/>
    </location>
    <ligand>
        <name>Mg(2+)</name>
        <dbReference type="ChEBI" id="CHEBI:18420"/>
        <note>catalytic</note>
    </ligand>
</feature>
<evidence type="ECO:0000256" key="9">
    <source>
        <dbReference type="HAMAP-Rule" id="MF_01471"/>
    </source>
</evidence>
<keyword evidence="3 9" id="KW-0540">Nuclease</keyword>
<dbReference type="InterPro" id="IPR019199">
    <property type="entry name" value="Virulence_VapD/CRISPR_Cas2"/>
</dbReference>
<evidence type="ECO:0000256" key="1">
    <source>
        <dbReference type="ARBA" id="ARBA00001946"/>
    </source>
</evidence>
<dbReference type="HAMAP" id="MF_01471">
    <property type="entry name" value="Cas2"/>
    <property type="match status" value="1"/>
</dbReference>
<dbReference type="Pfam" id="PF09827">
    <property type="entry name" value="CRISPR_Cas2"/>
    <property type="match status" value="1"/>
</dbReference>
<dbReference type="GO" id="GO:0043571">
    <property type="term" value="P:maintenance of CRISPR repeat elements"/>
    <property type="evidence" value="ECO:0007669"/>
    <property type="project" value="UniProtKB-UniRule"/>
</dbReference>
<evidence type="ECO:0000256" key="2">
    <source>
        <dbReference type="ARBA" id="ARBA00009959"/>
    </source>
</evidence>
<comment type="similarity">
    <text evidence="2 9">Belongs to the CRISPR-associated endoribonuclease Cas2 protein family.</text>
</comment>
<reference evidence="10 11" key="1">
    <citation type="submission" date="2019-12" db="EMBL/GenBank/DDBJ databases">
        <title>Draft Genome Sequence of Bifidobacterium adolescentis ZJ2.</title>
        <authorList>
            <person name="Jin Z."/>
        </authorList>
    </citation>
    <scope>NUCLEOTIDE SEQUENCE [LARGE SCALE GENOMIC DNA]</scope>
    <source>
        <strain evidence="10 11">ZJ2</strain>
    </source>
</reference>
<keyword evidence="7 9" id="KW-0460">Magnesium</keyword>
<accession>A0A6I0UXE2</accession>
<dbReference type="GO" id="GO:0046872">
    <property type="term" value="F:metal ion binding"/>
    <property type="evidence" value="ECO:0007669"/>
    <property type="project" value="UniProtKB-UniRule"/>
</dbReference>
<evidence type="ECO:0000313" key="11">
    <source>
        <dbReference type="Proteomes" id="UP000464884"/>
    </source>
</evidence>
<dbReference type="InterPro" id="IPR021127">
    <property type="entry name" value="CRISPR_associated_Cas2"/>
</dbReference>
<evidence type="ECO:0000313" key="10">
    <source>
        <dbReference type="EMBL" id="QHB63235.1"/>
    </source>
</evidence>
<dbReference type="EC" id="3.1.-.-" evidence="9"/>
<keyword evidence="4 9" id="KW-0479">Metal-binding</keyword>
<evidence type="ECO:0000256" key="8">
    <source>
        <dbReference type="ARBA" id="ARBA00023118"/>
    </source>
</evidence>
<dbReference type="GO" id="GO:0051607">
    <property type="term" value="P:defense response to virus"/>
    <property type="evidence" value="ECO:0007669"/>
    <property type="project" value="UniProtKB-UniRule"/>
</dbReference>
<sequence length="101" mass="11587">MRVLIFFDLPVKTVAERKAYATFRKNLLREGFIMVQESVYSRIATTRESAGFLEGRVASFVPEEGLVQSLIITEKQYASIKFLLGNRIEDVRNSDERTVII</sequence>
<dbReference type="SUPFAM" id="SSF143430">
    <property type="entry name" value="TTP0101/SSO1404-like"/>
    <property type="match status" value="1"/>
</dbReference>
<dbReference type="GO" id="GO:0016787">
    <property type="term" value="F:hydrolase activity"/>
    <property type="evidence" value="ECO:0007669"/>
    <property type="project" value="UniProtKB-KW"/>
</dbReference>
<organism evidence="10 11">
    <name type="scientific">Bifidobacterium adolescentis</name>
    <dbReference type="NCBI Taxonomy" id="1680"/>
    <lineage>
        <taxon>Bacteria</taxon>
        <taxon>Bacillati</taxon>
        <taxon>Actinomycetota</taxon>
        <taxon>Actinomycetes</taxon>
        <taxon>Bifidobacteriales</taxon>
        <taxon>Bifidobacteriaceae</taxon>
        <taxon>Bifidobacterium</taxon>
    </lineage>
</organism>
<dbReference type="Proteomes" id="UP000464884">
    <property type="component" value="Chromosome"/>
</dbReference>
<keyword evidence="6 9" id="KW-0378">Hydrolase</keyword>
<comment type="function">
    <text evidence="9">CRISPR (clustered regularly interspaced short palindromic repeat), is an adaptive immune system that provides protection against mobile genetic elements (viruses, transposable elements and conjugative plasmids). CRISPR clusters contain sequences complementary to antecedent mobile elements and target invading nucleic acids. CRISPR clusters are transcribed and processed into CRISPR RNA (crRNA). Functions as a ssRNA-specific endoribonuclease. Involved in the integration of spacer DNA into the CRISPR cassette.</text>
</comment>
<dbReference type="AlphaFoldDB" id="A0A6I0UXE2"/>
<name>A0A6I0UXE2_BIFAD</name>
<protein>
    <recommendedName>
        <fullName evidence="9">CRISPR-associated endoribonuclease Cas2</fullName>
        <ecNumber evidence="9">3.1.-.-</ecNumber>
    </recommendedName>
</protein>
<gene>
    <name evidence="9 10" type="primary">cas2</name>
    <name evidence="10" type="ORF">F3K97_08290</name>
</gene>
<comment type="subunit">
    <text evidence="9">Homodimer, forms a heterotetramer with a Cas1 homodimer.</text>
</comment>
<evidence type="ECO:0000256" key="6">
    <source>
        <dbReference type="ARBA" id="ARBA00022801"/>
    </source>
</evidence>
<dbReference type="NCBIfam" id="TIGR01573">
    <property type="entry name" value="cas2"/>
    <property type="match status" value="1"/>
</dbReference>
<evidence type="ECO:0000256" key="7">
    <source>
        <dbReference type="ARBA" id="ARBA00022842"/>
    </source>
</evidence>
<evidence type="ECO:0000256" key="5">
    <source>
        <dbReference type="ARBA" id="ARBA00022759"/>
    </source>
</evidence>
<dbReference type="GO" id="GO:0004521">
    <property type="term" value="F:RNA endonuclease activity"/>
    <property type="evidence" value="ECO:0007669"/>
    <property type="project" value="InterPro"/>
</dbReference>
<dbReference type="RefSeq" id="WP_085379794.1">
    <property type="nucleotide sequence ID" value="NZ_DAWCQN010000120.1"/>
</dbReference>
<keyword evidence="8 9" id="KW-0051">Antiviral defense</keyword>
<keyword evidence="5 9" id="KW-0255">Endonuclease</keyword>
<evidence type="ECO:0000256" key="4">
    <source>
        <dbReference type="ARBA" id="ARBA00022723"/>
    </source>
</evidence>
<comment type="cofactor">
    <cofactor evidence="1 9">
        <name>Mg(2+)</name>
        <dbReference type="ChEBI" id="CHEBI:18420"/>
    </cofactor>
</comment>
<proteinExistence type="inferred from homology"/>